<feature type="compositionally biased region" description="Basic and acidic residues" evidence="1">
    <location>
        <begin position="26"/>
        <end position="36"/>
    </location>
</feature>
<reference evidence="3" key="1">
    <citation type="submission" date="2021-07" db="EMBL/GenBank/DDBJ databases">
        <authorList>
            <person name="Durling M."/>
        </authorList>
    </citation>
    <scope>NUCLEOTIDE SEQUENCE</scope>
</reference>
<dbReference type="AlphaFoldDB" id="A0A9N9LGD4"/>
<name>A0A9N9LGD4_9HELO</name>
<dbReference type="PANTHER" id="PTHR46411">
    <property type="entry name" value="FAMILY ATPASE, PUTATIVE-RELATED"/>
    <property type="match status" value="1"/>
</dbReference>
<evidence type="ECO:0000256" key="1">
    <source>
        <dbReference type="SAM" id="MobiDB-lite"/>
    </source>
</evidence>
<dbReference type="Pfam" id="PF00004">
    <property type="entry name" value="AAA"/>
    <property type="match status" value="1"/>
</dbReference>
<dbReference type="Pfam" id="PF22942">
    <property type="entry name" value="DUF7025"/>
    <property type="match status" value="1"/>
</dbReference>
<feature type="region of interest" description="Disordered" evidence="1">
    <location>
        <begin position="107"/>
        <end position="134"/>
    </location>
</feature>
<dbReference type="GO" id="GO:0005524">
    <property type="term" value="F:ATP binding"/>
    <property type="evidence" value="ECO:0007669"/>
    <property type="project" value="InterPro"/>
</dbReference>
<dbReference type="GO" id="GO:0016887">
    <property type="term" value="F:ATP hydrolysis activity"/>
    <property type="evidence" value="ECO:0007669"/>
    <property type="project" value="InterPro"/>
</dbReference>
<dbReference type="EMBL" id="CAJVRM010000036">
    <property type="protein sequence ID" value="CAG8972116.1"/>
    <property type="molecule type" value="Genomic_DNA"/>
</dbReference>
<feature type="region of interest" description="Disordered" evidence="1">
    <location>
        <begin position="1"/>
        <end position="77"/>
    </location>
</feature>
<dbReference type="InterPro" id="IPR054289">
    <property type="entry name" value="DUF7025"/>
</dbReference>
<dbReference type="Proteomes" id="UP000701801">
    <property type="component" value="Unassembled WGS sequence"/>
</dbReference>
<dbReference type="InterPro" id="IPR027417">
    <property type="entry name" value="P-loop_NTPase"/>
</dbReference>
<organism evidence="3 4">
    <name type="scientific">Hymenoscyphus albidus</name>
    <dbReference type="NCBI Taxonomy" id="595503"/>
    <lineage>
        <taxon>Eukaryota</taxon>
        <taxon>Fungi</taxon>
        <taxon>Dikarya</taxon>
        <taxon>Ascomycota</taxon>
        <taxon>Pezizomycotina</taxon>
        <taxon>Leotiomycetes</taxon>
        <taxon>Helotiales</taxon>
        <taxon>Helotiaceae</taxon>
        <taxon>Hymenoscyphus</taxon>
    </lineage>
</organism>
<evidence type="ECO:0000259" key="2">
    <source>
        <dbReference type="SMART" id="SM00382"/>
    </source>
</evidence>
<dbReference type="InterPro" id="IPR056599">
    <property type="entry name" value="AAA_lid_fung"/>
</dbReference>
<proteinExistence type="predicted"/>
<dbReference type="InterPro" id="IPR003959">
    <property type="entry name" value="ATPase_AAA_core"/>
</dbReference>
<dbReference type="SMART" id="SM00382">
    <property type="entry name" value="AAA"/>
    <property type="match status" value="1"/>
</dbReference>
<gene>
    <name evidence="3" type="ORF">HYALB_00008121</name>
</gene>
<evidence type="ECO:0000313" key="3">
    <source>
        <dbReference type="EMBL" id="CAG8972116.1"/>
    </source>
</evidence>
<dbReference type="OrthoDB" id="10042665at2759"/>
<feature type="compositionally biased region" description="Polar residues" evidence="1">
    <location>
        <begin position="107"/>
        <end position="116"/>
    </location>
</feature>
<dbReference type="Gene3D" id="3.40.50.300">
    <property type="entry name" value="P-loop containing nucleotide triphosphate hydrolases"/>
    <property type="match status" value="1"/>
</dbReference>
<comment type="caution">
    <text evidence="3">The sequence shown here is derived from an EMBL/GenBank/DDBJ whole genome shotgun (WGS) entry which is preliminary data.</text>
</comment>
<evidence type="ECO:0000313" key="4">
    <source>
        <dbReference type="Proteomes" id="UP000701801"/>
    </source>
</evidence>
<feature type="compositionally biased region" description="Polar residues" evidence="1">
    <location>
        <begin position="40"/>
        <end position="55"/>
    </location>
</feature>
<dbReference type="InterPro" id="IPR003593">
    <property type="entry name" value="AAA+_ATPase"/>
</dbReference>
<sequence>MAELATGHKLNVGPQESKENTIIVGTDKKDPQKEDVSDAGSMSTKNPISAPQASQNEDKNEQISPSNEQSPDPAKTPFYCSVKGKSHGALLEWGMTSCPACDINLSQSDPTSQQSPFLPETTRSKTEAKASGTSIEATTPILEVRSLLQTDISDDNPRNSLNGGLGSSNRNIIGNKDFDVEHVGTAIKIYSRPFIHALQKLISYWPDTSLVANSVEIMEPYAILIHHLDALEAYKMTYSEATGREKYRDHPIHKRTDIESCNRETFEHINIIKGYLQPYQKDSIREERKLHQQTPAVATYAMLWLLLKPGITVYAQLDGSTAAFVVSEVKCKPSVLRKRGAYHVKLWYLDFDGRHVGRREHNAIIYPFDGSRDITSLTVYPCEYHDNSDGGALRTKLEDRGEIFFSMLSGAQMEYYGESLGDKIQWYEGRVMIDNTSYYDYFTADDQARYFKEHSGPKRGERGHKEYVFNLLHRPVLGELQDSEDVQRCGCIDCKENPQRNRNSSFLWSKYDNIDPKISKTLNLEDPSTGKISRHRYLLCPKRIMGFNLKARTWDPLNVECCSDPKIKNRAIDNLVMPPDRLTLIKALVKKYTDNDSLTGKGVIRPWTADFIQNKGEGQLFLLHGSPGVGKTYTAECISESTGRPLLSLTVRNIGTNEALMEQNLSKWFRLAENWGAVMLVDEVDIFLEKRVITDIHRNSLVSIFLRAVEYYRGILFLTTNRVGHFDDAFISRIHVVIHYEKFNDEYRQRVWTQFFNKLESERKKEIAISSSAKKYVLNDPDMRRIPWNGREIRNELSKLQSHWPNIALQSRRIRSKEIELCWRE</sequence>
<dbReference type="Pfam" id="PF23232">
    <property type="entry name" value="AAA_lid_13"/>
    <property type="match status" value="1"/>
</dbReference>
<dbReference type="PANTHER" id="PTHR46411:SF4">
    <property type="entry name" value="AAA+ ATPASE DOMAIN-CONTAINING PROTEIN"/>
    <property type="match status" value="1"/>
</dbReference>
<keyword evidence="4" id="KW-1185">Reference proteome</keyword>
<feature type="domain" description="AAA+ ATPase" evidence="2">
    <location>
        <begin position="617"/>
        <end position="744"/>
    </location>
</feature>
<protein>
    <recommendedName>
        <fullName evidence="2">AAA+ ATPase domain-containing protein</fullName>
    </recommendedName>
</protein>
<dbReference type="SUPFAM" id="SSF52540">
    <property type="entry name" value="P-loop containing nucleoside triphosphate hydrolases"/>
    <property type="match status" value="1"/>
</dbReference>
<accession>A0A9N9LGD4</accession>